<dbReference type="InterPro" id="IPR050938">
    <property type="entry name" value="Collagen_Structural_Proteins"/>
</dbReference>
<reference evidence="4" key="1">
    <citation type="journal article" date="2006" name="Science">
        <title>Ancient noncoding elements conserved in the human genome.</title>
        <authorList>
            <person name="Venkatesh B."/>
            <person name="Kirkness E.F."/>
            <person name="Loh Y.H."/>
            <person name="Halpern A.L."/>
            <person name="Lee A.P."/>
            <person name="Johnson J."/>
            <person name="Dandona N."/>
            <person name="Viswanathan L.D."/>
            <person name="Tay A."/>
            <person name="Venter J.C."/>
            <person name="Strausberg R.L."/>
            <person name="Brenner S."/>
        </authorList>
    </citation>
    <scope>NUCLEOTIDE SEQUENCE [LARGE SCALE GENOMIC DNA]</scope>
</reference>
<evidence type="ECO:0000313" key="3">
    <source>
        <dbReference type="Ensembl" id="ENSCMIP00000007487.1"/>
    </source>
</evidence>
<feature type="region of interest" description="Disordered" evidence="1">
    <location>
        <begin position="1"/>
        <end position="27"/>
    </location>
</feature>
<reference evidence="3" key="5">
    <citation type="submission" date="2025-09" db="UniProtKB">
        <authorList>
            <consortium name="Ensembl"/>
        </authorList>
    </citation>
    <scope>IDENTIFICATION</scope>
</reference>
<keyword evidence="2" id="KW-0812">Transmembrane</keyword>
<keyword evidence="4" id="KW-1185">Reference proteome</keyword>
<accession>A0A4W3GWZ4</accession>
<dbReference type="Proteomes" id="UP000314986">
    <property type="component" value="Unassembled WGS sequence"/>
</dbReference>
<dbReference type="PANTHER" id="PTHR37456:SF5">
    <property type="entry name" value="COLLAGEN TYPE XIII ALPHA 1 CHAIN"/>
    <property type="match status" value="1"/>
</dbReference>
<reference evidence="3" key="4">
    <citation type="submission" date="2025-08" db="UniProtKB">
        <authorList>
            <consortium name="Ensembl"/>
        </authorList>
    </citation>
    <scope>IDENTIFICATION</scope>
</reference>
<protein>
    <submittedName>
        <fullName evidence="3">Uncharacterized protein</fullName>
    </submittedName>
</protein>
<dbReference type="Pfam" id="PF01391">
    <property type="entry name" value="Collagen"/>
    <property type="match status" value="1"/>
</dbReference>
<dbReference type="GeneTree" id="ENSGT01000000215701"/>
<name>A0A4W3GWZ4_CALMI</name>
<dbReference type="Ensembl" id="ENSCMIT00000007711.1">
    <property type="protein sequence ID" value="ENSCMIP00000007487.1"/>
    <property type="gene ID" value="ENSCMIG00000004112.1"/>
</dbReference>
<dbReference type="STRING" id="7868.ENSCMIP00000007487"/>
<evidence type="ECO:0000313" key="4">
    <source>
        <dbReference type="Proteomes" id="UP000314986"/>
    </source>
</evidence>
<evidence type="ECO:0000256" key="2">
    <source>
        <dbReference type="SAM" id="Phobius"/>
    </source>
</evidence>
<dbReference type="InterPro" id="IPR008160">
    <property type="entry name" value="Collagen"/>
</dbReference>
<proteinExistence type="predicted"/>
<keyword evidence="2" id="KW-1133">Transmembrane helix</keyword>
<dbReference type="OMA" id="INAEIFF"/>
<organism evidence="3 4">
    <name type="scientific">Callorhinchus milii</name>
    <name type="common">Ghost shark</name>
    <dbReference type="NCBI Taxonomy" id="7868"/>
    <lineage>
        <taxon>Eukaryota</taxon>
        <taxon>Metazoa</taxon>
        <taxon>Chordata</taxon>
        <taxon>Craniata</taxon>
        <taxon>Vertebrata</taxon>
        <taxon>Chondrichthyes</taxon>
        <taxon>Holocephali</taxon>
        <taxon>Chimaeriformes</taxon>
        <taxon>Callorhinchidae</taxon>
        <taxon>Callorhinchus</taxon>
    </lineage>
</organism>
<feature type="transmembrane region" description="Helical" evidence="2">
    <location>
        <begin position="35"/>
        <end position="56"/>
    </location>
</feature>
<evidence type="ECO:0000256" key="1">
    <source>
        <dbReference type="SAM" id="MobiDB-lite"/>
    </source>
</evidence>
<reference evidence="4" key="2">
    <citation type="journal article" date="2007" name="PLoS Biol.">
        <title>Survey sequencing and comparative analysis of the elephant shark (Callorhinchus milii) genome.</title>
        <authorList>
            <person name="Venkatesh B."/>
            <person name="Kirkness E.F."/>
            <person name="Loh Y.H."/>
            <person name="Halpern A.L."/>
            <person name="Lee A.P."/>
            <person name="Johnson J."/>
            <person name="Dandona N."/>
            <person name="Viswanathan L.D."/>
            <person name="Tay A."/>
            <person name="Venter J.C."/>
            <person name="Strausberg R.L."/>
            <person name="Brenner S."/>
        </authorList>
    </citation>
    <scope>NUCLEOTIDE SEQUENCE [LARGE SCALE GENOMIC DNA]</scope>
</reference>
<feature type="compositionally biased region" description="Low complexity" evidence="1">
    <location>
        <begin position="173"/>
        <end position="183"/>
    </location>
</feature>
<feature type="region of interest" description="Disordered" evidence="1">
    <location>
        <begin position="119"/>
        <end position="191"/>
    </location>
</feature>
<dbReference type="InParanoid" id="A0A4W3GWZ4"/>
<feature type="compositionally biased region" description="Basic and acidic residues" evidence="1">
    <location>
        <begin position="1"/>
        <end position="18"/>
    </location>
</feature>
<sequence>MEEAQKGTREADNPEFKRTSNAPPTSKRVRHCSDFSGVVCCVLSIFSLGFCILVHFRTSDLQTRVINLENERQPPLSAWLSVDRMEVAILSRVDQLVDEKLKAHLPKVRLVRDAPSNCLCPPGPPGEKGKHGRRGIPGPSGPPGRDGFPGNKGALGLPGRRGLKGEPGEKGAPGDPGISIIGPRGPPVSLC</sequence>
<reference evidence="4" key="3">
    <citation type="journal article" date="2014" name="Nature">
        <title>Elephant shark genome provides unique insights into gnathostome evolution.</title>
        <authorList>
            <consortium name="International Elephant Shark Genome Sequencing Consortium"/>
            <person name="Venkatesh B."/>
            <person name="Lee A.P."/>
            <person name="Ravi V."/>
            <person name="Maurya A.K."/>
            <person name="Lian M.M."/>
            <person name="Swann J.B."/>
            <person name="Ohta Y."/>
            <person name="Flajnik M.F."/>
            <person name="Sutoh Y."/>
            <person name="Kasahara M."/>
            <person name="Hoon S."/>
            <person name="Gangu V."/>
            <person name="Roy S.W."/>
            <person name="Irimia M."/>
            <person name="Korzh V."/>
            <person name="Kondrychyn I."/>
            <person name="Lim Z.W."/>
            <person name="Tay B.H."/>
            <person name="Tohari S."/>
            <person name="Kong K.W."/>
            <person name="Ho S."/>
            <person name="Lorente-Galdos B."/>
            <person name="Quilez J."/>
            <person name="Marques-Bonet T."/>
            <person name="Raney B.J."/>
            <person name="Ingham P.W."/>
            <person name="Tay A."/>
            <person name="Hillier L.W."/>
            <person name="Minx P."/>
            <person name="Boehm T."/>
            <person name="Wilson R.K."/>
            <person name="Brenner S."/>
            <person name="Warren W.C."/>
        </authorList>
    </citation>
    <scope>NUCLEOTIDE SEQUENCE [LARGE SCALE GENOMIC DNA]</scope>
</reference>
<keyword evidence="2" id="KW-0472">Membrane</keyword>
<dbReference type="AlphaFoldDB" id="A0A4W3GWZ4"/>
<dbReference type="PANTHER" id="PTHR37456">
    <property type="entry name" value="SI:CH211-266K2.1"/>
    <property type="match status" value="1"/>
</dbReference>